<reference evidence="1 3" key="1">
    <citation type="journal article" date="2009" name="Stand. Genomic Sci.">
        <title>Complete genome sequence of Halogeometricum borinquense type strain (PR3).</title>
        <authorList>
            <person name="Malfatti S."/>
            <person name="Tindall B.J."/>
            <person name="Schneider S."/>
            <person name="Fahnrich R."/>
            <person name="Lapidus A."/>
            <person name="Labuttii K."/>
            <person name="Copeland A."/>
            <person name="Glavina Del Rio T."/>
            <person name="Nolan M."/>
            <person name="Chen F."/>
            <person name="Lucas S."/>
            <person name="Tice H."/>
            <person name="Cheng J.F."/>
            <person name="Bruce D."/>
            <person name="Goodwin L."/>
            <person name="Pitluck S."/>
            <person name="Anderson I."/>
            <person name="Pati A."/>
            <person name="Ivanova N."/>
            <person name="Mavromatis K."/>
            <person name="Chen A."/>
            <person name="Palaniappan K."/>
            <person name="D'haeseleer P."/>
            <person name="Goker M."/>
            <person name="Bristow J."/>
            <person name="Eisen J.A."/>
            <person name="Markowitz V."/>
            <person name="Hugenholtz P."/>
            <person name="Kyrpides N.C."/>
            <person name="Klenk H.P."/>
            <person name="Chain P."/>
        </authorList>
    </citation>
    <scope>NUCLEOTIDE SEQUENCE [LARGE SCALE GENOMIC DNA]</scope>
    <source>
        <strain evidence="3">ATCC 700274 / DSM 11551 / JCM 10706 / KCTC 4070 / PR3</strain>
        <strain evidence="1">PR 3</strain>
    </source>
</reference>
<evidence type="ECO:0000313" key="1">
    <source>
        <dbReference type="EMBL" id="ADQ68122.1"/>
    </source>
</evidence>
<dbReference type="AlphaFoldDB" id="E4NSM9"/>
<proteinExistence type="predicted"/>
<evidence type="ECO:0000313" key="3">
    <source>
        <dbReference type="Proteomes" id="UP000006663"/>
    </source>
</evidence>
<evidence type="ECO:0000313" key="2">
    <source>
        <dbReference type="EMBL" id="ELY24834.1"/>
    </source>
</evidence>
<gene>
    <name evidence="1" type="ordered locus">Hbor_25680</name>
    <name evidence="2" type="ORF">C499_15590</name>
</gene>
<reference evidence="2 4" key="2">
    <citation type="journal article" date="2014" name="PLoS Genet.">
        <title>Phylogenetically driven sequencing of extremely halophilic archaea reveals strategies for static and dynamic osmo-response.</title>
        <authorList>
            <person name="Becker E.A."/>
            <person name="Seitzer P.M."/>
            <person name="Tritt A."/>
            <person name="Larsen D."/>
            <person name="Krusor M."/>
            <person name="Yao A.I."/>
            <person name="Wu D."/>
            <person name="Madern D."/>
            <person name="Eisen J.A."/>
            <person name="Darling A.E."/>
            <person name="Facciotti M.T."/>
        </authorList>
    </citation>
    <scope>NUCLEOTIDE SEQUENCE [LARGE SCALE GENOMIC DNA]</scope>
    <source>
        <strain evidence="2 4">DSM 11551</strain>
    </source>
</reference>
<organism evidence="1 3">
    <name type="scientific">Halogeometricum borinquense (strain ATCC 700274 / DSM 11551 / JCM 10706 / KCTC 4070 / PR3)</name>
    <dbReference type="NCBI Taxonomy" id="469382"/>
    <lineage>
        <taxon>Archaea</taxon>
        <taxon>Methanobacteriati</taxon>
        <taxon>Methanobacteriota</taxon>
        <taxon>Stenosarchaea group</taxon>
        <taxon>Halobacteria</taxon>
        <taxon>Halobacteriales</taxon>
        <taxon>Haloferacaceae</taxon>
        <taxon>Halogeometricum</taxon>
    </lineage>
</organism>
<dbReference type="HOGENOM" id="CLU_3227693_0_0_2"/>
<dbReference type="EMBL" id="CP001690">
    <property type="protein sequence ID" value="ADQ68122.1"/>
    <property type="molecule type" value="Genomic_DNA"/>
</dbReference>
<sequence>MSAAAPDRLDSRDRIELRLSLLGLRSLFPALELVTPEYPTAVS</sequence>
<dbReference type="Proteomes" id="UP000006663">
    <property type="component" value="Chromosome"/>
</dbReference>
<dbReference type="EMBL" id="AOHT01000048">
    <property type="protein sequence ID" value="ELY24834.1"/>
    <property type="molecule type" value="Genomic_DNA"/>
</dbReference>
<dbReference type="KEGG" id="hbo:Hbor_25680"/>
<name>E4NSM9_HALBP</name>
<accession>E4NSM9</accession>
<dbReference type="Proteomes" id="UP000011585">
    <property type="component" value="Unassembled WGS sequence"/>
</dbReference>
<dbReference type="STRING" id="469382.Hbor_25680"/>
<evidence type="ECO:0000313" key="4">
    <source>
        <dbReference type="Proteomes" id="UP000011585"/>
    </source>
</evidence>
<keyword evidence="3" id="KW-1185">Reference proteome</keyword>
<protein>
    <submittedName>
        <fullName evidence="1">Uncharacterized protein</fullName>
    </submittedName>
</protein>